<dbReference type="Gene3D" id="3.30.70.2630">
    <property type="match status" value="1"/>
</dbReference>
<protein>
    <submittedName>
        <fullName evidence="3">Putative sm1</fullName>
    </submittedName>
</protein>
<dbReference type="PANTHER" id="PTHR21301:SF10">
    <property type="entry name" value="REVERSE TRANSCRIPTASE DOMAIN-CONTAINING PROTEIN"/>
    <property type="match status" value="1"/>
</dbReference>
<dbReference type="Gene3D" id="1.10.10.2210">
    <property type="match status" value="1"/>
</dbReference>
<dbReference type="Pfam" id="PF00078">
    <property type="entry name" value="RVT_1"/>
    <property type="match status" value="1"/>
</dbReference>
<organism evidence="3">
    <name type="scientific">Ixodes ricinus</name>
    <name type="common">Common tick</name>
    <name type="synonym">Acarus ricinus</name>
    <dbReference type="NCBI Taxonomy" id="34613"/>
    <lineage>
        <taxon>Eukaryota</taxon>
        <taxon>Metazoa</taxon>
        <taxon>Ecdysozoa</taxon>
        <taxon>Arthropoda</taxon>
        <taxon>Chelicerata</taxon>
        <taxon>Arachnida</taxon>
        <taxon>Acari</taxon>
        <taxon>Parasitiformes</taxon>
        <taxon>Ixodida</taxon>
        <taxon>Ixodoidea</taxon>
        <taxon>Ixodidae</taxon>
        <taxon>Ixodinae</taxon>
        <taxon>Ixodes</taxon>
    </lineage>
</organism>
<feature type="domain" description="GIY-YIG" evidence="1">
    <location>
        <begin position="622"/>
        <end position="711"/>
    </location>
</feature>
<dbReference type="EMBL" id="GEGO01007131">
    <property type="protein sequence ID" value="JAR88273.1"/>
    <property type="molecule type" value="Transcribed_RNA"/>
</dbReference>
<dbReference type="PROSITE" id="PS50878">
    <property type="entry name" value="RT_POL"/>
    <property type="match status" value="1"/>
</dbReference>
<sequence length="728" mass="83924">NLSGVFITADEERLLSKGLNFCPATGHFDEFQILKDLDNFARCLRLREYFLDKPPVPQKPYSRPTSDWTPRTQRDNCLDLYIAAIQRDILREYRSHGKNRNNLTRSEKESLKLLAARSDIIIKPADKGGAIVILKKDDYIREGHRQLTDRKFYEPLTGDPTAEHTRVAILALKDLLKQGKITINEYNTIKPTHPSCGRFYMLPKIHKAGNPGRPIVSGSGTITEPISGYLDSLIRHIPLTFDSYIKDTTHFLREISDLRVPEGSYLVTLDVSSLYTNIPHDDGIASLIEMYEQHRQVDTPDSNVIATLTHLVLELNSFEFNKEYYRQVNGTAMGTKMAPSYANIFMGKLETKFLSDCSLQPLIYKRFIDDIFLIWPHTEEKLLEFINQYNAVHSTIRFTHAYSQTSINFLDTTIILEKGKLTTNLYRKPTDRQKYLHYESDHPRHCKNGIPYSQAHRFKRVCSRQEDFQSSSHHLKNALEKQKYPLRVINDAIQKAALLNRADLLEDRPPQCNAQRTNLCLTYSMNFPNVNNILRRHYNILEQSERLKRAFPSAPGVIYRRSRNLRDSLVNSRLNSSQPNNGCRPCMKAGCLVCKHMRETNTANSTHSQFSIKIRGQLTCDSSNVIYLIQCEVCKKQYIGQTETAFRLRFNNHRSHAKYLPGLPISKHLTLKNHTFDKLSVTLLESGFKSNREREQRESYLIYRFNTIKEGINRSPGTLASIEALSNK</sequence>
<dbReference type="Gene3D" id="3.10.10.20">
    <property type="match status" value="1"/>
</dbReference>
<dbReference type="PANTHER" id="PTHR21301">
    <property type="entry name" value="REVERSE TRANSCRIPTASE"/>
    <property type="match status" value="1"/>
</dbReference>
<name>A0A147BBX8_IXORI</name>
<dbReference type="InterPro" id="IPR000305">
    <property type="entry name" value="GIY-YIG_endonuc"/>
</dbReference>
<evidence type="ECO:0000259" key="2">
    <source>
        <dbReference type="PROSITE" id="PS50878"/>
    </source>
</evidence>
<accession>A0A147BBX8</accession>
<dbReference type="InterPro" id="IPR035901">
    <property type="entry name" value="GIY-YIG_endonuc_sf"/>
</dbReference>
<dbReference type="AlphaFoldDB" id="A0A147BBX8"/>
<feature type="domain" description="Reverse transcriptase" evidence="2">
    <location>
        <begin position="183"/>
        <end position="440"/>
    </location>
</feature>
<dbReference type="Gene3D" id="3.40.1440.10">
    <property type="entry name" value="GIY-YIG endonuclease"/>
    <property type="match status" value="1"/>
</dbReference>
<evidence type="ECO:0000259" key="1">
    <source>
        <dbReference type="PROSITE" id="PS50164"/>
    </source>
</evidence>
<dbReference type="PROSITE" id="PS50164">
    <property type="entry name" value="GIY_YIG"/>
    <property type="match status" value="1"/>
</dbReference>
<feature type="non-terminal residue" evidence="3">
    <location>
        <position position="1"/>
    </location>
</feature>
<dbReference type="CDD" id="cd10442">
    <property type="entry name" value="GIY-YIG_PLEs"/>
    <property type="match status" value="1"/>
</dbReference>
<dbReference type="SUPFAM" id="SSF82771">
    <property type="entry name" value="GIY-YIG endonuclease"/>
    <property type="match status" value="1"/>
</dbReference>
<reference evidence="3" key="1">
    <citation type="journal article" date="2018" name="PLoS Negl. Trop. Dis.">
        <title>Sialome diversity of ticks revealed by RNAseq of single tick salivary glands.</title>
        <authorList>
            <person name="Perner J."/>
            <person name="Kropackova S."/>
            <person name="Kopacek P."/>
            <person name="Ribeiro J.M."/>
        </authorList>
    </citation>
    <scope>NUCLEOTIDE SEQUENCE</scope>
    <source>
        <strain evidence="3">Siblings of single egg batch collected in Ceske Budejovice</strain>
        <tissue evidence="3">Salivary glands</tissue>
    </source>
</reference>
<evidence type="ECO:0000313" key="3">
    <source>
        <dbReference type="EMBL" id="JAR88273.1"/>
    </source>
</evidence>
<proteinExistence type="predicted"/>
<dbReference type="Pfam" id="PF26215">
    <property type="entry name" value="HTH_animal"/>
    <property type="match status" value="1"/>
</dbReference>
<dbReference type="InterPro" id="IPR058912">
    <property type="entry name" value="HTH_animal"/>
</dbReference>
<dbReference type="InterPro" id="IPR000477">
    <property type="entry name" value="RT_dom"/>
</dbReference>